<feature type="non-terminal residue" evidence="2">
    <location>
        <position position="116"/>
    </location>
</feature>
<evidence type="ECO:0000313" key="3">
    <source>
        <dbReference type="Proteomes" id="UP001341840"/>
    </source>
</evidence>
<accession>A0ABU6S271</accession>
<name>A0ABU6S271_9FABA</name>
<comment type="caution">
    <text evidence="2">The sequence shown here is derived from an EMBL/GenBank/DDBJ whole genome shotgun (WGS) entry which is preliminary data.</text>
</comment>
<dbReference type="EMBL" id="JASCZI010042393">
    <property type="protein sequence ID" value="MED6130158.1"/>
    <property type="molecule type" value="Genomic_DNA"/>
</dbReference>
<feature type="region of interest" description="Disordered" evidence="1">
    <location>
        <begin position="68"/>
        <end position="116"/>
    </location>
</feature>
<keyword evidence="3" id="KW-1185">Reference proteome</keyword>
<organism evidence="2 3">
    <name type="scientific">Stylosanthes scabra</name>
    <dbReference type="NCBI Taxonomy" id="79078"/>
    <lineage>
        <taxon>Eukaryota</taxon>
        <taxon>Viridiplantae</taxon>
        <taxon>Streptophyta</taxon>
        <taxon>Embryophyta</taxon>
        <taxon>Tracheophyta</taxon>
        <taxon>Spermatophyta</taxon>
        <taxon>Magnoliopsida</taxon>
        <taxon>eudicotyledons</taxon>
        <taxon>Gunneridae</taxon>
        <taxon>Pentapetalae</taxon>
        <taxon>rosids</taxon>
        <taxon>fabids</taxon>
        <taxon>Fabales</taxon>
        <taxon>Fabaceae</taxon>
        <taxon>Papilionoideae</taxon>
        <taxon>50 kb inversion clade</taxon>
        <taxon>dalbergioids sensu lato</taxon>
        <taxon>Dalbergieae</taxon>
        <taxon>Pterocarpus clade</taxon>
        <taxon>Stylosanthes</taxon>
    </lineage>
</organism>
<sequence length="116" mass="12789">MLEGLGFRTHRALHWYDCTEEDLEAGLYRIHGDVEVFDMRANVVRNFGLSEQFDIFVEHEVNVPLLATAPGDTDAEPIVVDEGEGLSSSSTDDGGYESAEDEPYKPPPAGVDDDTE</sequence>
<evidence type="ECO:0000313" key="2">
    <source>
        <dbReference type="EMBL" id="MED6130158.1"/>
    </source>
</evidence>
<dbReference type="Proteomes" id="UP001341840">
    <property type="component" value="Unassembled WGS sequence"/>
</dbReference>
<feature type="compositionally biased region" description="Acidic residues" evidence="1">
    <location>
        <begin position="73"/>
        <end position="84"/>
    </location>
</feature>
<proteinExistence type="predicted"/>
<evidence type="ECO:0000256" key="1">
    <source>
        <dbReference type="SAM" id="MobiDB-lite"/>
    </source>
</evidence>
<gene>
    <name evidence="2" type="ORF">PIB30_115273</name>
</gene>
<protein>
    <submittedName>
        <fullName evidence="2">Uncharacterized protein</fullName>
    </submittedName>
</protein>
<reference evidence="2 3" key="1">
    <citation type="journal article" date="2023" name="Plants (Basel)">
        <title>Bridging the Gap: Combining Genomics and Transcriptomics Approaches to Understand Stylosanthes scabra, an Orphan Legume from the Brazilian Caatinga.</title>
        <authorList>
            <person name="Ferreira-Neto J.R.C."/>
            <person name="da Silva M.D."/>
            <person name="Binneck E."/>
            <person name="de Melo N.F."/>
            <person name="da Silva R.H."/>
            <person name="de Melo A.L.T.M."/>
            <person name="Pandolfi V."/>
            <person name="Bustamante F.O."/>
            <person name="Brasileiro-Vidal A.C."/>
            <person name="Benko-Iseppon A.M."/>
        </authorList>
    </citation>
    <scope>NUCLEOTIDE SEQUENCE [LARGE SCALE GENOMIC DNA]</scope>
    <source>
        <tissue evidence="2">Leaves</tissue>
    </source>
</reference>